<comment type="caution">
    <text evidence="3">The sequence shown here is derived from an EMBL/GenBank/DDBJ whole genome shotgun (WGS) entry which is preliminary data.</text>
</comment>
<evidence type="ECO:0000313" key="4">
    <source>
        <dbReference type="Proteomes" id="UP001236663"/>
    </source>
</evidence>
<dbReference type="Pfam" id="PF16344">
    <property type="entry name" value="FecR_C"/>
    <property type="match status" value="1"/>
</dbReference>
<dbReference type="Gene3D" id="3.55.50.30">
    <property type="match status" value="1"/>
</dbReference>
<protein>
    <submittedName>
        <fullName evidence="3">FecR domain-containing protein</fullName>
    </submittedName>
</protein>
<keyword evidence="4" id="KW-1185">Reference proteome</keyword>
<dbReference type="Pfam" id="PF04773">
    <property type="entry name" value="FecR"/>
    <property type="match status" value="1"/>
</dbReference>
<organism evidence="3 4">
    <name type="scientific">Cyclobacterium jeungdonense</name>
    <dbReference type="NCBI Taxonomy" id="708087"/>
    <lineage>
        <taxon>Bacteria</taxon>
        <taxon>Pseudomonadati</taxon>
        <taxon>Bacteroidota</taxon>
        <taxon>Cytophagia</taxon>
        <taxon>Cytophagales</taxon>
        <taxon>Cyclobacteriaceae</taxon>
        <taxon>Cyclobacterium</taxon>
    </lineage>
</organism>
<name>A0ABT8CGG7_9BACT</name>
<dbReference type="InterPro" id="IPR012373">
    <property type="entry name" value="Ferrdict_sens_TM"/>
</dbReference>
<dbReference type="RefSeq" id="WP_163382819.1">
    <property type="nucleotide sequence ID" value="NZ_JAUFQS010000047.1"/>
</dbReference>
<evidence type="ECO:0000259" key="2">
    <source>
        <dbReference type="PROSITE" id="PS50008"/>
    </source>
</evidence>
<dbReference type="Gene3D" id="2.60.120.1440">
    <property type="match status" value="1"/>
</dbReference>
<dbReference type="Proteomes" id="UP001236663">
    <property type="component" value="Unassembled WGS sequence"/>
</dbReference>
<feature type="transmembrane region" description="Helical" evidence="1">
    <location>
        <begin position="85"/>
        <end position="102"/>
    </location>
</feature>
<dbReference type="PIRSF" id="PIRSF018266">
    <property type="entry name" value="FecR"/>
    <property type="match status" value="1"/>
</dbReference>
<reference evidence="4" key="1">
    <citation type="journal article" date="2019" name="Int. J. Syst. Evol. Microbiol.">
        <title>The Global Catalogue of Microorganisms (GCM) 10K type strain sequencing project: providing services to taxonomists for standard genome sequencing and annotation.</title>
        <authorList>
            <consortium name="The Broad Institute Genomics Platform"/>
            <consortium name="The Broad Institute Genome Sequencing Center for Infectious Disease"/>
            <person name="Wu L."/>
            <person name="Ma J."/>
        </authorList>
    </citation>
    <scope>NUCLEOTIDE SEQUENCE [LARGE SCALE GENOMIC DNA]</scope>
    <source>
        <strain evidence="4">CECT 7706</strain>
    </source>
</reference>
<keyword evidence="1" id="KW-1133">Transmembrane helix</keyword>
<dbReference type="InterPro" id="IPR006860">
    <property type="entry name" value="FecR"/>
</dbReference>
<dbReference type="EMBL" id="JAUFQS010000047">
    <property type="protein sequence ID" value="MDN3690721.1"/>
    <property type="molecule type" value="Genomic_DNA"/>
</dbReference>
<dbReference type="PROSITE" id="PS50008">
    <property type="entry name" value="PIPLC_Y_DOMAIN"/>
    <property type="match status" value="1"/>
</dbReference>
<dbReference type="InterPro" id="IPR032508">
    <property type="entry name" value="FecR_C"/>
</dbReference>
<dbReference type="PANTHER" id="PTHR30273">
    <property type="entry name" value="PERIPLASMIC SIGNAL SENSOR AND SIGMA FACTOR ACTIVATOR FECR-RELATED"/>
    <property type="match status" value="1"/>
</dbReference>
<keyword evidence="1" id="KW-0812">Transmembrane</keyword>
<accession>A0ABT8CGG7</accession>
<evidence type="ECO:0000313" key="3">
    <source>
        <dbReference type="EMBL" id="MDN3690721.1"/>
    </source>
</evidence>
<feature type="domain" description="PI-PLC Y-box" evidence="2">
    <location>
        <begin position="235"/>
        <end position="261"/>
    </location>
</feature>
<gene>
    <name evidence="3" type="ORF">QWZ15_23065</name>
</gene>
<proteinExistence type="predicted"/>
<sequence length="331" mass="37633">MKKENLTRFLNGTASPDEKRQVLKWFDQEDGREIFDRHLKEIWKDSSPSDADMTDYESLLQRIHKKVQPGSGSGKVKRMIPWIKFFRIAASLLLLIACAYFLKKGLEYQNPVAEVVEKTITKATQNGEKLTLVLPDGTKITLNSNSSLSFSSSFGQYERVVRLSGEAYFIIAKDSLRPFRLITDEMVTTALGTEFNAYARLDQYAVALTEGRVAIDAANQRLELIPGQRATVNERLYPKSVKVDPFDFDKTIGWKEGQLVIDRKPLKVLLEDLSSWYGVEMKIDPQLNLTRRVIGTFRNKNLTDVLTGLGFSMGFDFEINGKVVFIKKESL</sequence>
<dbReference type="PANTHER" id="PTHR30273:SF2">
    <property type="entry name" value="PROTEIN FECR"/>
    <property type="match status" value="1"/>
</dbReference>
<evidence type="ECO:0000256" key="1">
    <source>
        <dbReference type="SAM" id="Phobius"/>
    </source>
</evidence>
<dbReference type="InterPro" id="IPR001711">
    <property type="entry name" value="PLipase_C_Pinositol-sp_Y"/>
</dbReference>
<keyword evidence="1" id="KW-0472">Membrane</keyword>